<protein>
    <recommendedName>
        <fullName evidence="5">Glycosyl transferase family 1 domain-containing protein</fullName>
    </recommendedName>
</protein>
<dbReference type="GO" id="GO:0016757">
    <property type="term" value="F:glycosyltransferase activity"/>
    <property type="evidence" value="ECO:0007669"/>
    <property type="project" value="InterPro"/>
</dbReference>
<dbReference type="CDD" id="cd03801">
    <property type="entry name" value="GT4_PimA-like"/>
    <property type="match status" value="1"/>
</dbReference>
<dbReference type="PANTHER" id="PTHR12526">
    <property type="entry name" value="GLYCOSYLTRANSFERASE"/>
    <property type="match status" value="1"/>
</dbReference>
<evidence type="ECO:0000259" key="2">
    <source>
        <dbReference type="Pfam" id="PF13439"/>
    </source>
</evidence>
<dbReference type="InterPro" id="IPR028098">
    <property type="entry name" value="Glyco_trans_4-like_N"/>
</dbReference>
<dbReference type="Pfam" id="PF00534">
    <property type="entry name" value="Glycos_transf_1"/>
    <property type="match status" value="1"/>
</dbReference>
<evidence type="ECO:0000313" key="3">
    <source>
        <dbReference type="EMBL" id="OGD67262.1"/>
    </source>
</evidence>
<dbReference type="EMBL" id="MFAE01000006">
    <property type="protein sequence ID" value="OGD67262.1"/>
    <property type="molecule type" value="Genomic_DNA"/>
</dbReference>
<dbReference type="InterPro" id="IPR001296">
    <property type="entry name" value="Glyco_trans_1"/>
</dbReference>
<accession>A0A1F5EIN4</accession>
<feature type="domain" description="Glycosyltransferase subfamily 4-like N-terminal" evidence="2">
    <location>
        <begin position="15"/>
        <end position="172"/>
    </location>
</feature>
<dbReference type="STRING" id="1797582.A2442_00625"/>
<feature type="domain" description="Glycosyl transferase family 1" evidence="1">
    <location>
        <begin position="193"/>
        <end position="344"/>
    </location>
</feature>
<dbReference type="AlphaFoldDB" id="A0A1F5EIN4"/>
<sequence length="365" mass="41206">MKILICTGIYPPDFGGPATYSKLLFDELPKKGIEVEVLSFGEVRHLPKIIRHFAYFLKTLKKGKEVDLIYAQDPVSVGLPSVLVAKILGKKFVLKMVGDYAWEQQQQGQGVSFVTPEDFQNMKVDWVSSLRRKIERWVGEKADTIVVPSNYLKKIVMMWGIEEGKIKVVYNAFAPKEVEESKETLRKGFGFIENIIFSVGRFVPWKGFETLIEVVKDLPNIKLFIAGDGPDKEKLEQKINNFGLVGKVFLLGSLPQDRLLRYIKASDLFVLNTGYEGLSHQLLEVMSVGTPIITTDVGGNPEIIENNKDGLLVSYDDKDELKEAVIRLLGNNQMKVDFAMNAQEEVKNFNREKMLGEISGLLKNI</sequence>
<dbReference type="Proteomes" id="UP000179003">
    <property type="component" value="Unassembled WGS sequence"/>
</dbReference>
<dbReference type="Gene3D" id="3.40.50.2000">
    <property type="entry name" value="Glycogen Phosphorylase B"/>
    <property type="match status" value="2"/>
</dbReference>
<dbReference type="Pfam" id="PF13439">
    <property type="entry name" value="Glyco_transf_4"/>
    <property type="match status" value="1"/>
</dbReference>
<gene>
    <name evidence="3" type="ORF">A2442_00625</name>
</gene>
<name>A0A1F5EIN4_9BACT</name>
<evidence type="ECO:0008006" key="5">
    <source>
        <dbReference type="Google" id="ProtNLM"/>
    </source>
</evidence>
<dbReference type="SUPFAM" id="SSF53756">
    <property type="entry name" value="UDP-Glycosyltransferase/glycogen phosphorylase"/>
    <property type="match status" value="1"/>
</dbReference>
<evidence type="ECO:0000259" key="1">
    <source>
        <dbReference type="Pfam" id="PF00534"/>
    </source>
</evidence>
<evidence type="ECO:0000313" key="4">
    <source>
        <dbReference type="Proteomes" id="UP000179003"/>
    </source>
</evidence>
<organism evidence="3 4">
    <name type="scientific">Candidatus Campbellbacteria bacterium RIFOXYC2_FULL_35_25</name>
    <dbReference type="NCBI Taxonomy" id="1797582"/>
    <lineage>
        <taxon>Bacteria</taxon>
        <taxon>Candidatus Campbelliibacteriota</taxon>
    </lineage>
</organism>
<reference evidence="3 4" key="1">
    <citation type="journal article" date="2016" name="Nat. Commun.">
        <title>Thousands of microbial genomes shed light on interconnected biogeochemical processes in an aquifer system.</title>
        <authorList>
            <person name="Anantharaman K."/>
            <person name="Brown C.T."/>
            <person name="Hug L.A."/>
            <person name="Sharon I."/>
            <person name="Castelle C.J."/>
            <person name="Probst A.J."/>
            <person name="Thomas B.C."/>
            <person name="Singh A."/>
            <person name="Wilkins M.J."/>
            <person name="Karaoz U."/>
            <person name="Brodie E.L."/>
            <person name="Williams K.H."/>
            <person name="Hubbard S.S."/>
            <person name="Banfield J.F."/>
        </authorList>
    </citation>
    <scope>NUCLEOTIDE SEQUENCE [LARGE SCALE GENOMIC DNA]</scope>
</reference>
<comment type="caution">
    <text evidence="3">The sequence shown here is derived from an EMBL/GenBank/DDBJ whole genome shotgun (WGS) entry which is preliminary data.</text>
</comment>
<proteinExistence type="predicted"/>